<gene>
    <name evidence="3" type="primary">106663569</name>
</gene>
<evidence type="ECO:0000259" key="2">
    <source>
        <dbReference type="Pfam" id="PF24237"/>
    </source>
</evidence>
<dbReference type="PANTHER" id="PTHR21812">
    <property type="entry name" value="INO80 COMPLEX SUBUNIT E"/>
    <property type="match status" value="1"/>
</dbReference>
<feature type="compositionally biased region" description="Low complexity" evidence="1">
    <location>
        <begin position="111"/>
        <end position="120"/>
    </location>
</feature>
<accession>A0A8I6RDA5</accession>
<organism evidence="3 4">
    <name type="scientific">Cimex lectularius</name>
    <name type="common">Bed bug</name>
    <name type="synonym">Acanthia lectularia</name>
    <dbReference type="NCBI Taxonomy" id="79782"/>
    <lineage>
        <taxon>Eukaryota</taxon>
        <taxon>Metazoa</taxon>
        <taxon>Ecdysozoa</taxon>
        <taxon>Arthropoda</taxon>
        <taxon>Hexapoda</taxon>
        <taxon>Insecta</taxon>
        <taxon>Pterygota</taxon>
        <taxon>Neoptera</taxon>
        <taxon>Paraneoptera</taxon>
        <taxon>Hemiptera</taxon>
        <taxon>Heteroptera</taxon>
        <taxon>Panheteroptera</taxon>
        <taxon>Cimicomorpha</taxon>
        <taxon>Cimicidae</taxon>
        <taxon>Cimex</taxon>
    </lineage>
</organism>
<dbReference type="Pfam" id="PF24237">
    <property type="entry name" value="INO80E"/>
    <property type="match status" value="1"/>
</dbReference>
<dbReference type="AlphaFoldDB" id="A0A8I6RDA5"/>
<feature type="region of interest" description="Disordered" evidence="1">
    <location>
        <begin position="72"/>
        <end position="95"/>
    </location>
</feature>
<evidence type="ECO:0000256" key="1">
    <source>
        <dbReference type="SAM" id="MobiDB-lite"/>
    </source>
</evidence>
<feature type="region of interest" description="Disordered" evidence="1">
    <location>
        <begin position="107"/>
        <end position="149"/>
    </location>
</feature>
<reference evidence="3" key="1">
    <citation type="submission" date="2022-01" db="UniProtKB">
        <authorList>
            <consortium name="EnsemblMetazoa"/>
        </authorList>
    </citation>
    <scope>IDENTIFICATION</scope>
</reference>
<evidence type="ECO:0000313" key="4">
    <source>
        <dbReference type="Proteomes" id="UP000494040"/>
    </source>
</evidence>
<dbReference type="GO" id="GO:0031011">
    <property type="term" value="C:Ino80 complex"/>
    <property type="evidence" value="ECO:0007669"/>
    <property type="project" value="InterPro"/>
</dbReference>
<feature type="domain" description="INO80 complex subunit E N-terminal" evidence="2">
    <location>
        <begin position="17"/>
        <end position="64"/>
    </location>
</feature>
<dbReference type="OrthoDB" id="5977486at2759"/>
<dbReference type="Proteomes" id="UP000494040">
    <property type="component" value="Unassembled WGS sequence"/>
</dbReference>
<keyword evidence="4" id="KW-1185">Reference proteome</keyword>
<feature type="compositionally biased region" description="Acidic residues" evidence="1">
    <location>
        <begin position="76"/>
        <end position="85"/>
    </location>
</feature>
<dbReference type="GO" id="GO:0006338">
    <property type="term" value="P:chromatin remodeling"/>
    <property type="evidence" value="ECO:0007669"/>
    <property type="project" value="InterPro"/>
</dbReference>
<evidence type="ECO:0000313" key="3">
    <source>
        <dbReference type="EnsemblMetazoa" id="XP_014243971.1"/>
    </source>
</evidence>
<dbReference type="InterPro" id="IPR056515">
    <property type="entry name" value="INO80E_N"/>
</dbReference>
<dbReference type="KEGG" id="clec:106663569"/>
<dbReference type="OMA" id="PNEMFSQ"/>
<proteinExistence type="predicted"/>
<dbReference type="EnsemblMetazoa" id="XM_014388485.2">
    <property type="protein sequence ID" value="XP_014243971.1"/>
    <property type="gene ID" value="LOC106663569"/>
</dbReference>
<protein>
    <recommendedName>
        <fullName evidence="2">INO80 complex subunit E N-terminal domain-containing protein</fullName>
    </recommendedName>
</protein>
<dbReference type="PANTHER" id="PTHR21812:SF1">
    <property type="entry name" value="INO80 COMPLEX SUBUNIT E"/>
    <property type="match status" value="1"/>
</dbReference>
<sequence>MVTNTEEDDDSQEDTINYKQQYRIFKRKLKFLIYENECFQEALRNNQRRMLKVSRDKNFLLDRLLNYEKVEVTSSEGEETESSDDEMGRAEVKRRKIDVGSLGSVNLNIHSTSSSKAATPAKKKKAQASKGKSSSHPQLQALQGPPIIDGHITSEEVEKHLEGRQRYMEIDKTPVTIPTEMFSNDPSLDSESNEICEMETSPCNLGEECLNTELIMPD</sequence>
<name>A0A8I6RDA5_CIMLE</name>
<dbReference type="InterPro" id="IPR026678">
    <property type="entry name" value="INO80E"/>
</dbReference>